<dbReference type="EMBL" id="BPLR01017365">
    <property type="protein sequence ID" value="GIY90970.1"/>
    <property type="molecule type" value="Genomic_DNA"/>
</dbReference>
<organism evidence="1 2">
    <name type="scientific">Caerostris extrusa</name>
    <name type="common">Bark spider</name>
    <name type="synonym">Caerostris bankana</name>
    <dbReference type="NCBI Taxonomy" id="172846"/>
    <lineage>
        <taxon>Eukaryota</taxon>
        <taxon>Metazoa</taxon>
        <taxon>Ecdysozoa</taxon>
        <taxon>Arthropoda</taxon>
        <taxon>Chelicerata</taxon>
        <taxon>Arachnida</taxon>
        <taxon>Araneae</taxon>
        <taxon>Araneomorphae</taxon>
        <taxon>Entelegynae</taxon>
        <taxon>Araneoidea</taxon>
        <taxon>Araneidae</taxon>
        <taxon>Caerostris</taxon>
    </lineage>
</organism>
<reference evidence="1 2" key="1">
    <citation type="submission" date="2021-06" db="EMBL/GenBank/DDBJ databases">
        <title>Caerostris extrusa draft genome.</title>
        <authorList>
            <person name="Kono N."/>
            <person name="Arakawa K."/>
        </authorList>
    </citation>
    <scope>NUCLEOTIDE SEQUENCE [LARGE SCALE GENOMIC DNA]</scope>
</reference>
<keyword evidence="2" id="KW-1185">Reference proteome</keyword>
<comment type="caution">
    <text evidence="1">The sequence shown here is derived from an EMBL/GenBank/DDBJ whole genome shotgun (WGS) entry which is preliminary data.</text>
</comment>
<accession>A0AAV4X739</accession>
<evidence type="ECO:0000313" key="1">
    <source>
        <dbReference type="EMBL" id="GIY90970.1"/>
    </source>
</evidence>
<protein>
    <submittedName>
        <fullName evidence="1">Uncharacterized protein</fullName>
    </submittedName>
</protein>
<dbReference type="AlphaFoldDB" id="A0AAV4X739"/>
<evidence type="ECO:0000313" key="2">
    <source>
        <dbReference type="Proteomes" id="UP001054945"/>
    </source>
</evidence>
<gene>
    <name evidence="1" type="ORF">CEXT_88731</name>
</gene>
<sequence length="160" mass="18186">MELKPLSLYHSLFHYPNPNSITQSYLEDQHNLTHQIIVLYEASKRSIPSRYTPPWKKGIQDGVLIHKVLTDDKLSVVSILPSGKLPLSLSLCVGRTHNTFLLKINPLLPRDTPRSRPHSNFFALTSTFRRKAGVELFAGDIFLERPECRSCDTFDNVITG</sequence>
<name>A0AAV4X739_CAEEX</name>
<proteinExistence type="predicted"/>
<dbReference type="Proteomes" id="UP001054945">
    <property type="component" value="Unassembled WGS sequence"/>
</dbReference>